<accession>A0A9W7G6S4</accession>
<feature type="region of interest" description="Disordered" evidence="1">
    <location>
        <begin position="478"/>
        <end position="503"/>
    </location>
</feature>
<feature type="region of interest" description="Disordered" evidence="1">
    <location>
        <begin position="518"/>
        <end position="549"/>
    </location>
</feature>
<feature type="compositionally biased region" description="Basic and acidic residues" evidence="1">
    <location>
        <begin position="443"/>
        <end position="459"/>
    </location>
</feature>
<dbReference type="EMBL" id="BRXZ01007906">
    <property type="protein sequence ID" value="GMI35708.1"/>
    <property type="molecule type" value="Genomic_DNA"/>
</dbReference>
<feature type="compositionally biased region" description="Polar residues" evidence="1">
    <location>
        <begin position="404"/>
        <end position="424"/>
    </location>
</feature>
<feature type="compositionally biased region" description="Basic residues" evidence="1">
    <location>
        <begin position="78"/>
        <end position="87"/>
    </location>
</feature>
<proteinExistence type="predicted"/>
<dbReference type="Proteomes" id="UP001165082">
    <property type="component" value="Unassembled WGS sequence"/>
</dbReference>
<sequence>MDWFNGLRSGTAPAPSFARGTLSSPVHTTRKSKKSSSSKKTMNLSSSPTSNDSMMGFASRAKKHATLTDTYGSERTKDRKKKKKNKTKIKERPSTSVDLGDLNRVLRQRASPDPDDEAEGGGASGSSIWDLSGEDFNVTKEDAAELDDERESRHIGSPLVRSASSAAILGVRTGGMSLSKDEKIMTTLLKQMSVDDSAAPMLQRRASWGEDMGNLGNQRAELSTPQMNNRSPINGLLDMPRQTIEQRPMSASGKSRVSSAKLMRRENGDFQAGRKRNKSAGMLRRRENAVRRAAEAGNMNMSASSSHGSSNGSSSNSQSMMNGKKKTNRPSSRKKPPAKNMFLNDDIKLDGTRQLITEIKKSSPPRNGWGAPSAEEGQGGSGGEPEAGEAQADGGEDEEVVNANIKSKNANSVIRSSGSPSNLSLGDPDDDIEFVLSPVPPTRVREIDERRDNPERDGFAEIEESGLYEIKIEVQNEGEGGGSERVGHMGAIPMPPADRPDTVAGATAAVDHDLLIDGSSSEEEDEGGWDEKAFTPVSKKSRAEGGWTDDAEDDLMLTSYNGDEFDLETNLGTDFLNLFAPSPPPVGRFGSLK</sequence>
<feature type="region of interest" description="Disordered" evidence="1">
    <location>
        <begin position="1"/>
        <end position="163"/>
    </location>
</feature>
<name>A0A9W7G6S4_9STRA</name>
<feature type="compositionally biased region" description="Polar residues" evidence="1">
    <location>
        <begin position="215"/>
        <end position="232"/>
    </location>
</feature>
<feature type="compositionally biased region" description="Low complexity" evidence="1">
    <location>
        <begin position="295"/>
        <end position="322"/>
    </location>
</feature>
<comment type="caution">
    <text evidence="2">The sequence shown here is derived from an EMBL/GenBank/DDBJ whole genome shotgun (WGS) entry which is preliminary data.</text>
</comment>
<feature type="region of interest" description="Disordered" evidence="1">
    <location>
        <begin position="210"/>
        <end position="464"/>
    </location>
</feature>
<evidence type="ECO:0000313" key="3">
    <source>
        <dbReference type="Proteomes" id="UP001165082"/>
    </source>
</evidence>
<feature type="compositionally biased region" description="Basic and acidic residues" evidence="1">
    <location>
        <begin position="284"/>
        <end position="294"/>
    </location>
</feature>
<feature type="compositionally biased region" description="Basic residues" evidence="1">
    <location>
        <begin position="323"/>
        <end position="337"/>
    </location>
</feature>
<protein>
    <submittedName>
        <fullName evidence="2">Uncharacterized protein</fullName>
    </submittedName>
</protein>
<keyword evidence="3" id="KW-1185">Reference proteome</keyword>
<reference evidence="2" key="1">
    <citation type="submission" date="2022-07" db="EMBL/GenBank/DDBJ databases">
        <title>Genome analysis of Parmales, a sister group of diatoms, reveals the evolutionary specialization of diatoms from phago-mixotrophs to photoautotrophs.</title>
        <authorList>
            <person name="Ban H."/>
            <person name="Sato S."/>
            <person name="Yoshikawa S."/>
            <person name="Kazumasa Y."/>
            <person name="Nakamura Y."/>
            <person name="Ichinomiya M."/>
            <person name="Saitoh K."/>
            <person name="Sato N."/>
            <person name="Blanc-Mathieu R."/>
            <person name="Endo H."/>
            <person name="Kuwata A."/>
            <person name="Ogata H."/>
        </authorList>
    </citation>
    <scope>NUCLEOTIDE SEQUENCE</scope>
</reference>
<dbReference type="AlphaFoldDB" id="A0A9W7G6S4"/>
<evidence type="ECO:0000313" key="2">
    <source>
        <dbReference type="EMBL" id="GMI35708.1"/>
    </source>
</evidence>
<dbReference type="OrthoDB" id="197294at2759"/>
<gene>
    <name evidence="2" type="ORF">TrRE_jg2874</name>
</gene>
<feature type="compositionally biased region" description="Basic residues" evidence="1">
    <location>
        <begin position="28"/>
        <end position="37"/>
    </location>
</feature>
<evidence type="ECO:0000256" key="1">
    <source>
        <dbReference type="SAM" id="MobiDB-lite"/>
    </source>
</evidence>
<organism evidence="2 3">
    <name type="scientific">Triparma retinervis</name>
    <dbReference type="NCBI Taxonomy" id="2557542"/>
    <lineage>
        <taxon>Eukaryota</taxon>
        <taxon>Sar</taxon>
        <taxon>Stramenopiles</taxon>
        <taxon>Ochrophyta</taxon>
        <taxon>Bolidophyceae</taxon>
        <taxon>Parmales</taxon>
        <taxon>Triparmaceae</taxon>
        <taxon>Triparma</taxon>
    </lineage>
</organism>
<feature type="compositionally biased region" description="Polar residues" evidence="1">
    <location>
        <begin position="41"/>
        <end position="53"/>
    </location>
</feature>